<dbReference type="Pfam" id="PF00034">
    <property type="entry name" value="Cytochrom_C"/>
    <property type="match status" value="1"/>
</dbReference>
<evidence type="ECO:0000256" key="1">
    <source>
        <dbReference type="ARBA" id="ARBA00022448"/>
    </source>
</evidence>
<dbReference type="RefSeq" id="WP_036489291.1">
    <property type="nucleotide sequence ID" value="NZ_LVVZ01000018.1"/>
</dbReference>
<dbReference type="InterPro" id="IPR009056">
    <property type="entry name" value="Cyt_c-like_dom"/>
</dbReference>
<dbReference type="InterPro" id="IPR036909">
    <property type="entry name" value="Cyt_c-like_dom_sf"/>
</dbReference>
<dbReference type="STRING" id="197461.A3843_11620"/>
<organism evidence="9 10">
    <name type="scientific">Pseudovibrio exalbescens</name>
    <dbReference type="NCBI Taxonomy" id="197461"/>
    <lineage>
        <taxon>Bacteria</taxon>
        <taxon>Pseudomonadati</taxon>
        <taxon>Pseudomonadota</taxon>
        <taxon>Alphaproteobacteria</taxon>
        <taxon>Hyphomicrobiales</taxon>
        <taxon>Stappiaceae</taxon>
        <taxon>Pseudovibrio</taxon>
    </lineage>
</organism>
<feature type="chain" id="PRO_5010539683" evidence="7">
    <location>
        <begin position="23"/>
        <end position="133"/>
    </location>
</feature>
<feature type="domain" description="Cytochrome c" evidence="8">
    <location>
        <begin position="24"/>
        <end position="127"/>
    </location>
</feature>
<dbReference type="PANTHER" id="PTHR11961">
    <property type="entry name" value="CYTOCHROME C"/>
    <property type="match status" value="1"/>
</dbReference>
<dbReference type="SUPFAM" id="SSF46626">
    <property type="entry name" value="Cytochrome c"/>
    <property type="match status" value="1"/>
</dbReference>
<evidence type="ECO:0000313" key="10">
    <source>
        <dbReference type="Proteomes" id="UP000185783"/>
    </source>
</evidence>
<keyword evidence="10" id="KW-1185">Reference proteome</keyword>
<evidence type="ECO:0000313" key="9">
    <source>
        <dbReference type="EMBL" id="OKL43766.1"/>
    </source>
</evidence>
<dbReference type="Gene3D" id="1.10.760.10">
    <property type="entry name" value="Cytochrome c-like domain"/>
    <property type="match status" value="1"/>
</dbReference>
<accession>A0A1U7JG85</accession>
<evidence type="ECO:0000256" key="7">
    <source>
        <dbReference type="SAM" id="SignalP"/>
    </source>
</evidence>
<dbReference type="PROSITE" id="PS51007">
    <property type="entry name" value="CYTC"/>
    <property type="match status" value="1"/>
</dbReference>
<sequence>MAYLHKCILVAALVIGYGSAHAEGDPEKGEKVFRKCQACHAVGEDARSRVGPPLNGIVGAEWGHTEGYRYSKPLLAGKDEGRVWDVETLTAYLKDPKDVIPRGRMAFAGLRKDAEIENIIAYLDQFKENGELK</sequence>
<keyword evidence="2 6" id="KW-0349">Heme</keyword>
<evidence type="ECO:0000256" key="6">
    <source>
        <dbReference type="PROSITE-ProRule" id="PRU00433"/>
    </source>
</evidence>
<keyword evidence="3 6" id="KW-0479">Metal-binding</keyword>
<keyword evidence="4" id="KW-0249">Electron transport</keyword>
<dbReference type="AlphaFoldDB" id="A0A1U7JG85"/>
<feature type="signal peptide" evidence="7">
    <location>
        <begin position="1"/>
        <end position="22"/>
    </location>
</feature>
<comment type="caution">
    <text evidence="9">The sequence shown here is derived from an EMBL/GenBank/DDBJ whole genome shotgun (WGS) entry which is preliminary data.</text>
</comment>
<dbReference type="GO" id="GO:0046872">
    <property type="term" value="F:metal ion binding"/>
    <property type="evidence" value="ECO:0007669"/>
    <property type="project" value="UniProtKB-KW"/>
</dbReference>
<keyword evidence="1" id="KW-0813">Transport</keyword>
<gene>
    <name evidence="9" type="ORF">A3843_11620</name>
</gene>
<evidence type="ECO:0000256" key="2">
    <source>
        <dbReference type="ARBA" id="ARBA00022617"/>
    </source>
</evidence>
<evidence type="ECO:0000256" key="5">
    <source>
        <dbReference type="ARBA" id="ARBA00023004"/>
    </source>
</evidence>
<evidence type="ECO:0000256" key="3">
    <source>
        <dbReference type="ARBA" id="ARBA00022723"/>
    </source>
</evidence>
<dbReference type="PRINTS" id="PR00604">
    <property type="entry name" value="CYTCHRMECIAB"/>
</dbReference>
<name>A0A1U7JG85_9HYPH</name>
<evidence type="ECO:0000256" key="4">
    <source>
        <dbReference type="ARBA" id="ARBA00022982"/>
    </source>
</evidence>
<reference evidence="9 10" key="1">
    <citation type="submission" date="2016-03" db="EMBL/GenBank/DDBJ databases">
        <title>Genome sequence of Nesiotobacter sp. nov., a moderately halophilic alphaproteobacterium isolated from the Yellow Sea, China.</title>
        <authorList>
            <person name="Zhang G."/>
            <person name="Zhang R."/>
        </authorList>
    </citation>
    <scope>NUCLEOTIDE SEQUENCE [LARGE SCALE GENOMIC DNA]</scope>
    <source>
        <strain evidence="9 10">WB1-6</strain>
    </source>
</reference>
<evidence type="ECO:0000259" key="8">
    <source>
        <dbReference type="PROSITE" id="PS51007"/>
    </source>
</evidence>
<dbReference type="GO" id="GO:0009055">
    <property type="term" value="F:electron transfer activity"/>
    <property type="evidence" value="ECO:0007669"/>
    <property type="project" value="InterPro"/>
</dbReference>
<dbReference type="GO" id="GO:0020037">
    <property type="term" value="F:heme binding"/>
    <property type="evidence" value="ECO:0007669"/>
    <property type="project" value="InterPro"/>
</dbReference>
<proteinExistence type="predicted"/>
<dbReference type="InterPro" id="IPR002327">
    <property type="entry name" value="Cyt_c_1A/1B"/>
</dbReference>
<keyword evidence="5 6" id="KW-0408">Iron</keyword>
<keyword evidence="7" id="KW-0732">Signal</keyword>
<protein>
    <submittedName>
        <fullName evidence="9">Cytochrome C</fullName>
    </submittedName>
</protein>
<dbReference type="EMBL" id="LVVZ01000018">
    <property type="protein sequence ID" value="OKL43766.1"/>
    <property type="molecule type" value="Genomic_DNA"/>
</dbReference>
<dbReference type="Proteomes" id="UP000185783">
    <property type="component" value="Unassembled WGS sequence"/>
</dbReference>